<protein>
    <submittedName>
        <fullName evidence="1">Uncharacterized protein</fullName>
    </submittedName>
</protein>
<dbReference type="Proteomes" id="UP000474296">
    <property type="component" value="Unassembled WGS sequence"/>
</dbReference>
<reference evidence="1 2" key="1">
    <citation type="submission" date="2020-01" db="EMBL/GenBank/DDBJ databases">
        <title>Spongiivirga citrea KCTC 32990T.</title>
        <authorList>
            <person name="Wang G."/>
        </authorList>
    </citation>
    <scope>NUCLEOTIDE SEQUENCE [LARGE SCALE GENOMIC DNA]</scope>
    <source>
        <strain evidence="1 2">KCTC 32990</strain>
    </source>
</reference>
<organism evidence="1 2">
    <name type="scientific">Spongiivirga citrea</name>
    <dbReference type="NCBI Taxonomy" id="1481457"/>
    <lineage>
        <taxon>Bacteria</taxon>
        <taxon>Pseudomonadati</taxon>
        <taxon>Bacteroidota</taxon>
        <taxon>Flavobacteriia</taxon>
        <taxon>Flavobacteriales</taxon>
        <taxon>Flavobacteriaceae</taxon>
        <taxon>Spongiivirga</taxon>
    </lineage>
</organism>
<keyword evidence="2" id="KW-1185">Reference proteome</keyword>
<dbReference type="AlphaFoldDB" id="A0A6M0CYB2"/>
<evidence type="ECO:0000313" key="2">
    <source>
        <dbReference type="Proteomes" id="UP000474296"/>
    </source>
</evidence>
<evidence type="ECO:0000313" key="1">
    <source>
        <dbReference type="EMBL" id="NER18690.1"/>
    </source>
</evidence>
<accession>A0A6M0CYB2</accession>
<dbReference type="EMBL" id="JAABOQ010000007">
    <property type="protein sequence ID" value="NER18690.1"/>
    <property type="molecule type" value="Genomic_DNA"/>
</dbReference>
<sequence length="216" mass="24979">MKNSIIHFIITCVGIGLTFAQKADLKLDRKTQIKNKNKLEIQQKKTAIAFNEADMFQMYYPKGKKDIQAKKKVILKRIKKGDKQAERDLKVLKTKESELNARYKKALKFSKLNEQIYLKIGPIPPCPRPRDCGNDWLRNLETVIVATSVKNIRIVAVNKEGQTIGMLKKNHDLHNKDIGFKTFSFNWKSKTKGPITFRVKRIFNNGLKESYDLVVK</sequence>
<dbReference type="RefSeq" id="WP_164033379.1">
    <property type="nucleotide sequence ID" value="NZ_JAABOQ010000007.1"/>
</dbReference>
<proteinExistence type="predicted"/>
<gene>
    <name evidence="1" type="ORF">GWK10_15840</name>
</gene>
<name>A0A6M0CYB2_9FLAO</name>
<comment type="caution">
    <text evidence="1">The sequence shown here is derived from an EMBL/GenBank/DDBJ whole genome shotgun (WGS) entry which is preliminary data.</text>
</comment>